<dbReference type="Proteomes" id="UP000663829">
    <property type="component" value="Unassembled WGS sequence"/>
</dbReference>
<dbReference type="EMBL" id="CAJNOQ010058315">
    <property type="protein sequence ID" value="CAF1665938.1"/>
    <property type="molecule type" value="Genomic_DNA"/>
</dbReference>
<accession>A0A816FV85</accession>
<reference evidence="1" key="1">
    <citation type="submission" date="2021-02" db="EMBL/GenBank/DDBJ databases">
        <authorList>
            <person name="Nowell W R."/>
        </authorList>
    </citation>
    <scope>NUCLEOTIDE SEQUENCE</scope>
</reference>
<keyword evidence="3" id="KW-1185">Reference proteome</keyword>
<comment type="caution">
    <text evidence="1">The sequence shown here is derived from an EMBL/GenBank/DDBJ whole genome shotgun (WGS) entry which is preliminary data.</text>
</comment>
<organism evidence="1 3">
    <name type="scientific">Didymodactylos carnosus</name>
    <dbReference type="NCBI Taxonomy" id="1234261"/>
    <lineage>
        <taxon>Eukaryota</taxon>
        <taxon>Metazoa</taxon>
        <taxon>Spiralia</taxon>
        <taxon>Gnathifera</taxon>
        <taxon>Rotifera</taxon>
        <taxon>Eurotatoria</taxon>
        <taxon>Bdelloidea</taxon>
        <taxon>Philodinida</taxon>
        <taxon>Philodinidae</taxon>
        <taxon>Didymodactylos</taxon>
    </lineage>
</organism>
<gene>
    <name evidence="1" type="ORF">GPM918_LOCUS46142</name>
    <name evidence="2" type="ORF">SRO942_LOCUS49671</name>
</gene>
<evidence type="ECO:0000313" key="3">
    <source>
        <dbReference type="Proteomes" id="UP000663829"/>
    </source>
</evidence>
<dbReference type="EMBL" id="CAJOBC010134854">
    <property type="protein sequence ID" value="CAF4625271.1"/>
    <property type="molecule type" value="Genomic_DNA"/>
</dbReference>
<dbReference type="AlphaFoldDB" id="A0A816FV85"/>
<feature type="non-terminal residue" evidence="1">
    <location>
        <position position="1"/>
    </location>
</feature>
<evidence type="ECO:0000313" key="2">
    <source>
        <dbReference type="EMBL" id="CAF4625271.1"/>
    </source>
</evidence>
<sequence>MVICGISVEFSIEWCTTLWKIKFNVLYGIFEETWKHYNIYIGSSDLSFKRNRASENNFEDNIRKVR</sequence>
<proteinExistence type="predicted"/>
<name>A0A816FV85_9BILA</name>
<dbReference type="Proteomes" id="UP000681722">
    <property type="component" value="Unassembled WGS sequence"/>
</dbReference>
<protein>
    <submittedName>
        <fullName evidence="1">Uncharacterized protein</fullName>
    </submittedName>
</protein>
<evidence type="ECO:0000313" key="1">
    <source>
        <dbReference type="EMBL" id="CAF1665938.1"/>
    </source>
</evidence>